<evidence type="ECO:0000313" key="1">
    <source>
        <dbReference type="EMBL" id="CUS45114.1"/>
    </source>
</evidence>
<accession>A0A160TMQ0</accession>
<proteinExistence type="predicted"/>
<reference evidence="1" key="1">
    <citation type="submission" date="2015-10" db="EMBL/GenBank/DDBJ databases">
        <authorList>
            <person name="Gilbert D.G."/>
        </authorList>
    </citation>
    <scope>NUCLEOTIDE SEQUENCE</scope>
</reference>
<gene>
    <name evidence="1" type="ORF">MGWOODY_Smn214</name>
</gene>
<dbReference type="EMBL" id="CZQE01000210">
    <property type="protein sequence ID" value="CUS45114.1"/>
    <property type="molecule type" value="Genomic_DNA"/>
</dbReference>
<sequence length="643" mass="67780">MRRAVAVLLVVSALPAMAHAQTMEDRARAAAQASRAKTGDSDTLLNTTITPAMSGQPIATVDNSKTFTPTIACQKTQSLLEVLVQPSASGDIGIVRISQDKDFDGTFDTVSNLPVPVSGICANGIISCAPGTWNQCKYFRWDVDSSKSLKLTQVDMPELSGCYCVNNSCGANLVWNNLNSVLGDLGGGMVGALTTADPRIGVAQAQINGPVIDYVGAQSTACASDGTVAQTAYKNNPAAIQGDAASIAAGNSIFQMVAASPAGSGKAQQTRACTIERQVNVIDPQLDDIIARTAGGYATSRTANNVADFLMGSPPDNSLSGGSCSLFDFRMTLHVSDPARIRQASLVEWFADDWGQVRIDGNLVDSGPSPWTTSGLPPGKCELKKTYYAFPNLDLKPYLTKGDHEIWLRAAVSSGGEAFADVHVEVDDSCGSTEQLVDLCSGYAADSKCHLDSEDVDGVETFRGGVATGLRPLPQTWLFGADRCTLQLTRDFFLRKRNYVCETDNAALPDPDLSRGAYIIDHSTETLLADKQTQADGSVTTTTRPFSLPDRGSVPACETICKTQAPKINTAAAPSGVMGSQQNDPTGIDTFYHVCSADNVCPTGPGEQIVSACGCLDDFPEAVVMMQTVRLGGADMTCTSATP</sequence>
<protein>
    <recommendedName>
        <fullName evidence="2">Conjugal transfer protein TraN</fullName>
    </recommendedName>
</protein>
<organism evidence="1">
    <name type="scientific">hydrothermal vent metagenome</name>
    <dbReference type="NCBI Taxonomy" id="652676"/>
    <lineage>
        <taxon>unclassified sequences</taxon>
        <taxon>metagenomes</taxon>
        <taxon>ecological metagenomes</taxon>
    </lineage>
</organism>
<dbReference type="AlphaFoldDB" id="A0A160TMQ0"/>
<name>A0A160TMQ0_9ZZZZ</name>
<evidence type="ECO:0008006" key="2">
    <source>
        <dbReference type="Google" id="ProtNLM"/>
    </source>
</evidence>